<dbReference type="AlphaFoldDB" id="A0A0D0A0I6"/>
<dbReference type="HOGENOM" id="CLU_047287_0_0_1"/>
<gene>
    <name evidence="1" type="ORF">CY34DRAFT_96273</name>
</gene>
<dbReference type="EMBL" id="KN835635">
    <property type="protein sequence ID" value="KIK35336.1"/>
    <property type="molecule type" value="Genomic_DNA"/>
</dbReference>
<keyword evidence="2" id="KW-1185">Reference proteome</keyword>
<reference evidence="2" key="2">
    <citation type="submission" date="2015-01" db="EMBL/GenBank/DDBJ databases">
        <title>Evolutionary Origins and Diversification of the Mycorrhizal Mutualists.</title>
        <authorList>
            <consortium name="DOE Joint Genome Institute"/>
            <consortium name="Mycorrhizal Genomics Consortium"/>
            <person name="Kohler A."/>
            <person name="Kuo A."/>
            <person name="Nagy L.G."/>
            <person name="Floudas D."/>
            <person name="Copeland A."/>
            <person name="Barry K.W."/>
            <person name="Cichocki N."/>
            <person name="Veneault-Fourrey C."/>
            <person name="LaButti K."/>
            <person name="Lindquist E.A."/>
            <person name="Lipzen A."/>
            <person name="Lundell T."/>
            <person name="Morin E."/>
            <person name="Murat C."/>
            <person name="Riley R."/>
            <person name="Ohm R."/>
            <person name="Sun H."/>
            <person name="Tunlid A."/>
            <person name="Henrissat B."/>
            <person name="Grigoriev I.V."/>
            <person name="Hibbett D.S."/>
            <person name="Martin F."/>
        </authorList>
    </citation>
    <scope>NUCLEOTIDE SEQUENCE [LARGE SCALE GENOMIC DNA]</scope>
    <source>
        <strain evidence="2">UH-Slu-Lm8-n1</strain>
    </source>
</reference>
<evidence type="ECO:0000313" key="1">
    <source>
        <dbReference type="EMBL" id="KIK35336.1"/>
    </source>
</evidence>
<dbReference type="InParanoid" id="A0A0D0A0I6"/>
<organism evidence="1 2">
    <name type="scientific">Suillus luteus UH-Slu-Lm8-n1</name>
    <dbReference type="NCBI Taxonomy" id="930992"/>
    <lineage>
        <taxon>Eukaryota</taxon>
        <taxon>Fungi</taxon>
        <taxon>Dikarya</taxon>
        <taxon>Basidiomycota</taxon>
        <taxon>Agaricomycotina</taxon>
        <taxon>Agaricomycetes</taxon>
        <taxon>Agaricomycetidae</taxon>
        <taxon>Boletales</taxon>
        <taxon>Suillineae</taxon>
        <taxon>Suillaceae</taxon>
        <taxon>Suillus</taxon>
    </lineage>
</organism>
<protein>
    <submittedName>
        <fullName evidence="1">Uncharacterized protein</fullName>
    </submittedName>
</protein>
<sequence length="310" mass="35168">WEHFCRLVHAVRIISQHSISRNELSLASRLFLDWSKDFELIYVQRLTTCIHFVRESIHAIDHYGNEVETKGPLICASQWTMECTIGNLVEEIRQPSLTHIAQINALKSIIPSLDTSNTKCLPCFAKDLSSGYALLRCQDLTSCTTTVHGGWAIRDYIERACPNSPSFCMMHYSCMSVGSSTAPKWTDCTHFNARRSQPTLFSCKPRVGEVQYYIECCIDYTRPIEALAVIKLFSLPHQELLQQSHTTFVSCQYLGDAGTIIVNVKSIHSVVAMVPHKLDDEDCFYMVEKPGADVTYLGGYLEEDKQIDRQ</sequence>
<evidence type="ECO:0000313" key="2">
    <source>
        <dbReference type="Proteomes" id="UP000054485"/>
    </source>
</evidence>
<feature type="non-terminal residue" evidence="1">
    <location>
        <position position="310"/>
    </location>
</feature>
<name>A0A0D0A0I6_9AGAM</name>
<dbReference type="STRING" id="930992.A0A0D0A0I6"/>
<proteinExistence type="predicted"/>
<accession>A0A0D0A0I6</accession>
<dbReference type="Proteomes" id="UP000054485">
    <property type="component" value="Unassembled WGS sequence"/>
</dbReference>
<dbReference type="OrthoDB" id="2669721at2759"/>
<reference evidence="1 2" key="1">
    <citation type="submission" date="2014-04" db="EMBL/GenBank/DDBJ databases">
        <authorList>
            <consortium name="DOE Joint Genome Institute"/>
            <person name="Kuo A."/>
            <person name="Ruytinx J."/>
            <person name="Rineau F."/>
            <person name="Colpaert J."/>
            <person name="Kohler A."/>
            <person name="Nagy L.G."/>
            <person name="Floudas D."/>
            <person name="Copeland A."/>
            <person name="Barry K.W."/>
            <person name="Cichocki N."/>
            <person name="Veneault-Fourrey C."/>
            <person name="LaButti K."/>
            <person name="Lindquist E.A."/>
            <person name="Lipzen A."/>
            <person name="Lundell T."/>
            <person name="Morin E."/>
            <person name="Murat C."/>
            <person name="Sun H."/>
            <person name="Tunlid A."/>
            <person name="Henrissat B."/>
            <person name="Grigoriev I.V."/>
            <person name="Hibbett D.S."/>
            <person name="Martin F."/>
            <person name="Nordberg H.P."/>
            <person name="Cantor M.N."/>
            <person name="Hua S.X."/>
        </authorList>
    </citation>
    <scope>NUCLEOTIDE SEQUENCE [LARGE SCALE GENOMIC DNA]</scope>
    <source>
        <strain evidence="1 2">UH-Slu-Lm8-n1</strain>
    </source>
</reference>